<evidence type="ECO:0000256" key="1">
    <source>
        <dbReference type="SAM" id="MobiDB-lite"/>
    </source>
</evidence>
<comment type="caution">
    <text evidence="3">The sequence shown here is derived from an EMBL/GenBank/DDBJ whole genome shotgun (WGS) entry which is preliminary data.</text>
</comment>
<gene>
    <name evidence="3" type="ORF">PDIGIT_LOCUS2670</name>
</gene>
<dbReference type="Proteomes" id="UP001152607">
    <property type="component" value="Unassembled WGS sequence"/>
</dbReference>
<organism evidence="3 4">
    <name type="scientific">Periconia digitata</name>
    <dbReference type="NCBI Taxonomy" id="1303443"/>
    <lineage>
        <taxon>Eukaryota</taxon>
        <taxon>Fungi</taxon>
        <taxon>Dikarya</taxon>
        <taxon>Ascomycota</taxon>
        <taxon>Pezizomycotina</taxon>
        <taxon>Dothideomycetes</taxon>
        <taxon>Pleosporomycetidae</taxon>
        <taxon>Pleosporales</taxon>
        <taxon>Massarineae</taxon>
        <taxon>Periconiaceae</taxon>
        <taxon>Periconia</taxon>
    </lineage>
</organism>
<evidence type="ECO:0000313" key="4">
    <source>
        <dbReference type="Proteomes" id="UP001152607"/>
    </source>
</evidence>
<feature type="region of interest" description="Disordered" evidence="1">
    <location>
        <begin position="1"/>
        <end position="100"/>
    </location>
</feature>
<dbReference type="InterPro" id="IPR001202">
    <property type="entry name" value="WW_dom"/>
</dbReference>
<feature type="compositionally biased region" description="Basic and acidic residues" evidence="1">
    <location>
        <begin position="1"/>
        <end position="16"/>
    </location>
</feature>
<dbReference type="OrthoDB" id="2444812at2759"/>
<feature type="compositionally biased region" description="Basic and acidic residues" evidence="1">
    <location>
        <begin position="257"/>
        <end position="288"/>
    </location>
</feature>
<reference evidence="3" key="1">
    <citation type="submission" date="2023-01" db="EMBL/GenBank/DDBJ databases">
        <authorList>
            <person name="Van Ghelder C."/>
            <person name="Rancurel C."/>
        </authorList>
    </citation>
    <scope>NUCLEOTIDE SEQUENCE</scope>
    <source>
        <strain evidence="3">CNCM I-4278</strain>
    </source>
</reference>
<name>A0A9W4XF66_9PLEO</name>
<accession>A0A9W4XF66</accession>
<proteinExistence type="predicted"/>
<dbReference type="EMBL" id="CAOQHR010000002">
    <property type="protein sequence ID" value="CAI6296534.1"/>
    <property type="molecule type" value="Genomic_DNA"/>
</dbReference>
<dbReference type="PROSITE" id="PS50020">
    <property type="entry name" value="WW_DOMAIN_2"/>
    <property type="match status" value="1"/>
</dbReference>
<feature type="region of interest" description="Disordered" evidence="1">
    <location>
        <begin position="142"/>
        <end position="172"/>
    </location>
</feature>
<evidence type="ECO:0000313" key="3">
    <source>
        <dbReference type="EMBL" id="CAI6296534.1"/>
    </source>
</evidence>
<feature type="domain" description="WW" evidence="2">
    <location>
        <begin position="94"/>
        <end position="124"/>
    </location>
</feature>
<feature type="region of interest" description="Disordered" evidence="1">
    <location>
        <begin position="253"/>
        <end position="297"/>
    </location>
</feature>
<dbReference type="AlphaFoldDB" id="A0A9W4XF66"/>
<feature type="compositionally biased region" description="Acidic residues" evidence="1">
    <location>
        <begin position="34"/>
        <end position="44"/>
    </location>
</feature>
<keyword evidence="4" id="KW-1185">Reference proteome</keyword>
<evidence type="ECO:0000259" key="2">
    <source>
        <dbReference type="PROSITE" id="PS50020"/>
    </source>
</evidence>
<dbReference type="SUPFAM" id="SSF51045">
    <property type="entry name" value="WW domain"/>
    <property type="match status" value="1"/>
</dbReference>
<sequence>MSAKPSEDRDTRDRVLQRAPDTAAPPDNEQHEQSEEDGEIEESERSDSPPLPVIKTTTGDRWNAIPATSGPALPYDDEHPPLPAEAPPNDDDGDGWEYQYDDVSGQYSFYNKFTGQHQWENPRVAKATPNYGSYDRYVNSSPAAATLGAPGTSPPPKRPVAGGYNPAIHGNYDPNADYAKEYERETEEAAAAAANPYAAIYGVAPPGNQEYATTAHFNRFNGRFQQAGVDPEYHNDENKSKRQMNAYFDVDSAANSHEGRSLKAERRNQHLNKKDLKMFQDRRREKKEQKRRALFLN</sequence>
<protein>
    <recommendedName>
        <fullName evidence="2">WW domain-containing protein</fullName>
    </recommendedName>
</protein>
<dbReference type="Gene3D" id="2.20.70.10">
    <property type="match status" value="1"/>
</dbReference>
<dbReference type="InterPro" id="IPR036020">
    <property type="entry name" value="WW_dom_sf"/>
</dbReference>